<reference evidence="3" key="1">
    <citation type="journal article" date="2012" name="Stand. Genomic Sci.">
        <title>Permanent draft genome sequence of the gliding predator Saprospira grandis strain Sa g1 (= HR1).</title>
        <authorList>
            <person name="Mavromatis K."/>
            <person name="Chertkov O."/>
            <person name="Lapidus A."/>
            <person name="Nolan M."/>
            <person name="Lucas S."/>
            <person name="Tice H."/>
            <person name="Del Rio T.G."/>
            <person name="Cheng J.F."/>
            <person name="Han C."/>
            <person name="Tapia R."/>
            <person name="Bruce D."/>
            <person name="Goodwin L.A."/>
            <person name="Pitluck S."/>
            <person name="Huntemann M."/>
            <person name="Liolios K."/>
            <person name="Pagani I."/>
            <person name="Ivanova N."/>
            <person name="Mikhailova N."/>
            <person name="Pati A."/>
            <person name="Chen A."/>
            <person name="Palaniappan K."/>
            <person name="Land M."/>
            <person name="Brambilla E.M."/>
            <person name="Rohde M."/>
            <person name="Spring S."/>
            <person name="Goker M."/>
            <person name="Detter J.C."/>
            <person name="Bristow J."/>
            <person name="Eisen J.A."/>
            <person name="Markowitz V."/>
            <person name="Hugenholtz P."/>
            <person name="Kyrpides N.C."/>
            <person name="Klenk H.P."/>
            <person name="Woyke T."/>
        </authorList>
    </citation>
    <scope>NUCLEOTIDE SEQUENCE [LARGE SCALE GENOMIC DNA]</scope>
    <source>
        <strain evidence="3">DSM 2844</strain>
    </source>
</reference>
<dbReference type="AlphaFoldDB" id="J0P3B7"/>
<dbReference type="Pfam" id="PF13304">
    <property type="entry name" value="AAA_21"/>
    <property type="match status" value="1"/>
</dbReference>
<accession>J0P3B7</accession>
<dbReference type="InterPro" id="IPR051396">
    <property type="entry name" value="Bact_Antivir_Def_Nuclease"/>
</dbReference>
<dbReference type="HOGENOM" id="CLU_033692_0_0_10"/>
<feature type="domain" description="ATPase AAA-type core" evidence="1">
    <location>
        <begin position="28"/>
        <end position="406"/>
    </location>
</feature>
<dbReference type="RefSeq" id="WP_002656447.1">
    <property type="nucleotide sequence ID" value="NZ_JH719942.1"/>
</dbReference>
<dbReference type="GO" id="GO:0016887">
    <property type="term" value="F:ATP hydrolysis activity"/>
    <property type="evidence" value="ECO:0007669"/>
    <property type="project" value="InterPro"/>
</dbReference>
<dbReference type="Proteomes" id="UP000005113">
    <property type="component" value="Unassembled WGS sequence"/>
</dbReference>
<dbReference type="EMBL" id="JH719942">
    <property type="protein sequence ID" value="EJF51907.1"/>
    <property type="molecule type" value="Genomic_DNA"/>
</dbReference>
<protein>
    <recommendedName>
        <fullName evidence="1">ATPase AAA-type core domain-containing protein</fullName>
    </recommendedName>
</protein>
<dbReference type="OrthoDB" id="9792800at2"/>
<evidence type="ECO:0000313" key="2">
    <source>
        <dbReference type="EMBL" id="EJF51907.1"/>
    </source>
</evidence>
<dbReference type="GO" id="GO:0005524">
    <property type="term" value="F:ATP binding"/>
    <property type="evidence" value="ECO:0007669"/>
    <property type="project" value="InterPro"/>
</dbReference>
<name>J0P3B7_9BACT</name>
<evidence type="ECO:0000259" key="1">
    <source>
        <dbReference type="Pfam" id="PF13304"/>
    </source>
</evidence>
<gene>
    <name evidence="2" type="ORF">SapgrDRAFT_0148</name>
</gene>
<evidence type="ECO:0000313" key="3">
    <source>
        <dbReference type="Proteomes" id="UP000005113"/>
    </source>
</evidence>
<dbReference type="Gene3D" id="3.40.50.300">
    <property type="entry name" value="P-loop containing nucleotide triphosphate hydrolases"/>
    <property type="match status" value="1"/>
</dbReference>
<sequence length="430" mass="49688">MNIKHFSVHFKDGPSFVNLPFIKNTLMLVGSNGEGKSRVLKSFYLFLTGQWEVLQTLSVESAEMQFEDDSTLQFNSNHLNVNQDALQSAFLKEQPRSNDSWQEIVHNYEKQKAGSPLTLKQYLVKYEAILTESYDFPPNLINKILTHAEGTQRLELDKQLTQKLSLSKENSLLILYYPTYRQSERSFSEVFPSLKGSLATAIFNKYSKFISPEENLSKDFEDTEGTNEDFKENSIQSFIGDELEEYYSKNQNRQTSDNIDHLSYEEVINFGGEPLYQQIILSDEQAEERSALLKQLLGTYFPSLLSKISLDTTERHEDVLQQFNQLSSGEKQLLAFLIPLIYTKEKRIYMVIDEPEISFDTNWQRQFLTVLNTFFKKNLLESDDDSMANTQKLVGICIASHSPFLIKKDFNNYLWGLSRFLTKPNSNNNG</sequence>
<proteinExistence type="predicted"/>
<dbReference type="PANTHER" id="PTHR43581:SF2">
    <property type="entry name" value="EXCINUCLEASE ATPASE SUBUNIT"/>
    <property type="match status" value="1"/>
</dbReference>
<dbReference type="InterPro" id="IPR003959">
    <property type="entry name" value="ATPase_AAA_core"/>
</dbReference>
<organism evidence="2 3">
    <name type="scientific">Saprospira grandis DSM 2844</name>
    <dbReference type="NCBI Taxonomy" id="694433"/>
    <lineage>
        <taxon>Bacteria</taxon>
        <taxon>Pseudomonadati</taxon>
        <taxon>Bacteroidota</taxon>
        <taxon>Saprospiria</taxon>
        <taxon>Saprospirales</taxon>
        <taxon>Saprospiraceae</taxon>
        <taxon>Saprospira</taxon>
    </lineage>
</organism>
<dbReference type="PANTHER" id="PTHR43581">
    <property type="entry name" value="ATP/GTP PHOSPHATASE"/>
    <property type="match status" value="1"/>
</dbReference>
<dbReference type="InterPro" id="IPR027417">
    <property type="entry name" value="P-loop_NTPase"/>
</dbReference>
<dbReference type="SUPFAM" id="SSF52540">
    <property type="entry name" value="P-loop containing nucleoside triphosphate hydrolases"/>
    <property type="match status" value="1"/>
</dbReference>